<dbReference type="PANTHER" id="PTHR46797:SF23">
    <property type="entry name" value="HTH-TYPE TRANSCRIPTIONAL REGULATOR SUTR"/>
    <property type="match status" value="1"/>
</dbReference>
<dbReference type="SMART" id="SM00530">
    <property type="entry name" value="HTH_XRE"/>
    <property type="match status" value="1"/>
</dbReference>
<evidence type="ECO:0000256" key="3">
    <source>
        <dbReference type="ARBA" id="ARBA00023163"/>
    </source>
</evidence>
<evidence type="ECO:0000256" key="1">
    <source>
        <dbReference type="ARBA" id="ARBA00023015"/>
    </source>
</evidence>
<protein>
    <submittedName>
        <fullName evidence="5">Helix-turn-helix domain-containing protein</fullName>
    </submittedName>
</protein>
<name>A0AB39BRY3_9BACI</name>
<sequence>MEKEQLSKLIGARLKSLRADRGYSLDQLSKLTGVSKPMLGQIERGESNPTVGTLWKVAKGLNVSFTSFLEEEEEDVTVVKREEIEPLTGHDEGFSVYPLFPKPLDKPFELFSFTLTPGYTYCSDPHQKGVEEYLIVEEGTLELLVGKNCYQLSKGQAIHFRADDIHKYKNLEREKSCIVTMMIYYPTQ</sequence>
<dbReference type="InterPro" id="IPR001387">
    <property type="entry name" value="Cro/C1-type_HTH"/>
</dbReference>
<evidence type="ECO:0000256" key="2">
    <source>
        <dbReference type="ARBA" id="ARBA00023125"/>
    </source>
</evidence>
<reference evidence="5" key="1">
    <citation type="submission" date="2024-07" db="EMBL/GenBank/DDBJ databases">
        <title>Identification and characteristics of an arsenic-resistant bacterial isolate, which belongs to a novel species.</title>
        <authorList>
            <person name="Juszczyk A."/>
            <person name="Kowalczyk A."/>
            <person name="Was K."/>
            <person name="Kosowicz W."/>
            <person name="Budzyn A."/>
            <person name="Latowski D."/>
        </authorList>
    </citation>
    <scope>NUCLEOTIDE SEQUENCE</scope>
    <source>
        <strain evidence="5">As8PL</strain>
    </source>
</reference>
<keyword evidence="2" id="KW-0238">DNA-binding</keyword>
<dbReference type="RefSeq" id="WP_368503742.1">
    <property type="nucleotide sequence ID" value="NZ_CP162551.1"/>
</dbReference>
<dbReference type="PANTHER" id="PTHR46797">
    <property type="entry name" value="HTH-TYPE TRANSCRIPTIONAL REGULATOR"/>
    <property type="match status" value="1"/>
</dbReference>
<dbReference type="InterPro" id="IPR013096">
    <property type="entry name" value="Cupin_2"/>
</dbReference>
<dbReference type="SUPFAM" id="SSF47413">
    <property type="entry name" value="lambda repressor-like DNA-binding domains"/>
    <property type="match status" value="1"/>
</dbReference>
<dbReference type="Pfam" id="PF01381">
    <property type="entry name" value="HTH_3"/>
    <property type="match status" value="1"/>
</dbReference>
<evidence type="ECO:0000259" key="4">
    <source>
        <dbReference type="PROSITE" id="PS50943"/>
    </source>
</evidence>
<dbReference type="InterPro" id="IPR014710">
    <property type="entry name" value="RmlC-like_jellyroll"/>
</dbReference>
<dbReference type="InterPro" id="IPR010982">
    <property type="entry name" value="Lambda_DNA-bd_dom_sf"/>
</dbReference>
<dbReference type="Gene3D" id="1.10.260.40">
    <property type="entry name" value="lambda repressor-like DNA-binding domains"/>
    <property type="match status" value="1"/>
</dbReference>
<keyword evidence="1" id="KW-0805">Transcription regulation</keyword>
<dbReference type="SUPFAM" id="SSF51182">
    <property type="entry name" value="RmlC-like cupins"/>
    <property type="match status" value="1"/>
</dbReference>
<evidence type="ECO:0000313" key="5">
    <source>
        <dbReference type="EMBL" id="XDI36278.1"/>
    </source>
</evidence>
<dbReference type="GO" id="GO:0003700">
    <property type="term" value="F:DNA-binding transcription factor activity"/>
    <property type="evidence" value="ECO:0007669"/>
    <property type="project" value="TreeGrafter"/>
</dbReference>
<dbReference type="Pfam" id="PF07883">
    <property type="entry name" value="Cupin_2"/>
    <property type="match status" value="1"/>
</dbReference>
<dbReference type="CDD" id="cd02209">
    <property type="entry name" value="cupin_XRE_C"/>
    <property type="match status" value="1"/>
</dbReference>
<dbReference type="InterPro" id="IPR050807">
    <property type="entry name" value="TransReg_Diox_bact_type"/>
</dbReference>
<proteinExistence type="predicted"/>
<dbReference type="PROSITE" id="PS50943">
    <property type="entry name" value="HTH_CROC1"/>
    <property type="match status" value="1"/>
</dbReference>
<feature type="domain" description="HTH cro/C1-type" evidence="4">
    <location>
        <begin position="14"/>
        <end position="68"/>
    </location>
</feature>
<dbReference type="InterPro" id="IPR011051">
    <property type="entry name" value="RmlC_Cupin_sf"/>
</dbReference>
<gene>
    <name evidence="5" type="ORF">AB3N04_16465</name>
</gene>
<dbReference type="GO" id="GO:0005829">
    <property type="term" value="C:cytosol"/>
    <property type="evidence" value="ECO:0007669"/>
    <property type="project" value="TreeGrafter"/>
</dbReference>
<organism evidence="5">
    <name type="scientific">Alkalihalophilus sp. As8PL</name>
    <dbReference type="NCBI Taxonomy" id="3237103"/>
    <lineage>
        <taxon>Bacteria</taxon>
        <taxon>Bacillati</taxon>
        <taxon>Bacillota</taxon>
        <taxon>Bacilli</taxon>
        <taxon>Bacillales</taxon>
        <taxon>Bacillaceae</taxon>
        <taxon>Alkalihalophilus</taxon>
    </lineage>
</organism>
<dbReference type="Gene3D" id="2.60.120.10">
    <property type="entry name" value="Jelly Rolls"/>
    <property type="match status" value="1"/>
</dbReference>
<keyword evidence="3" id="KW-0804">Transcription</keyword>
<dbReference type="GO" id="GO:0003677">
    <property type="term" value="F:DNA binding"/>
    <property type="evidence" value="ECO:0007669"/>
    <property type="project" value="UniProtKB-KW"/>
</dbReference>
<accession>A0AB39BRY3</accession>
<dbReference type="AlphaFoldDB" id="A0AB39BRY3"/>
<dbReference type="CDD" id="cd00093">
    <property type="entry name" value="HTH_XRE"/>
    <property type="match status" value="1"/>
</dbReference>
<dbReference type="EMBL" id="CP162551">
    <property type="protein sequence ID" value="XDI36278.1"/>
    <property type="molecule type" value="Genomic_DNA"/>
</dbReference>